<evidence type="ECO:0000313" key="1">
    <source>
        <dbReference type="EMBL" id="KKN79667.1"/>
    </source>
</evidence>
<dbReference type="EMBL" id="LAZR01000244">
    <property type="protein sequence ID" value="KKN79667.1"/>
    <property type="molecule type" value="Genomic_DNA"/>
</dbReference>
<comment type="caution">
    <text evidence="1">The sequence shown here is derived from an EMBL/GenBank/DDBJ whole genome shotgun (WGS) entry which is preliminary data.</text>
</comment>
<proteinExistence type="predicted"/>
<organism evidence="1">
    <name type="scientific">marine sediment metagenome</name>
    <dbReference type="NCBI Taxonomy" id="412755"/>
    <lineage>
        <taxon>unclassified sequences</taxon>
        <taxon>metagenomes</taxon>
        <taxon>ecological metagenomes</taxon>
    </lineage>
</organism>
<protein>
    <submittedName>
        <fullName evidence="1">Uncharacterized protein</fullName>
    </submittedName>
</protein>
<dbReference type="AlphaFoldDB" id="A0A0F9TXI2"/>
<reference evidence="1" key="1">
    <citation type="journal article" date="2015" name="Nature">
        <title>Complex archaea that bridge the gap between prokaryotes and eukaryotes.</title>
        <authorList>
            <person name="Spang A."/>
            <person name="Saw J.H."/>
            <person name="Jorgensen S.L."/>
            <person name="Zaremba-Niedzwiedzka K."/>
            <person name="Martijn J."/>
            <person name="Lind A.E."/>
            <person name="van Eijk R."/>
            <person name="Schleper C."/>
            <person name="Guy L."/>
            <person name="Ettema T.J."/>
        </authorList>
    </citation>
    <scope>NUCLEOTIDE SEQUENCE</scope>
</reference>
<accession>A0A0F9TXI2</accession>
<gene>
    <name evidence="1" type="ORF">LCGC14_0338710</name>
</gene>
<name>A0A0F9TXI2_9ZZZZ</name>
<sequence>MDGPIQGYDAVYKKLDKHPTSGHEIYPEWYVRLSGPFPVSAICDFYLETMLEGDDAAPLNRRTAIFIKKLAKIIEEDEK</sequence>